<dbReference type="Proteomes" id="UP000321580">
    <property type="component" value="Unassembled WGS sequence"/>
</dbReference>
<evidence type="ECO:0000313" key="3">
    <source>
        <dbReference type="Proteomes" id="UP000321580"/>
    </source>
</evidence>
<dbReference type="RefSeq" id="WP_147168112.1">
    <property type="nucleotide sequence ID" value="NZ_VOOR01000028.1"/>
</dbReference>
<sequence length="307" mass="34626">MYMPLPQIIRKGLFALALLGITPLANAQELEVNVTVNTQKLQQTDPKVFETLSAAVREFMNNQKWTEDAFEQEERIQANVLITIQEEISQVVYKADIAVQASRPVYGSDYETPLINYIDKGVVFSYEPFQPIQFSRNRFNDNLSSALAFYAYIILGLDYDSFSLYGGEPHFQAAFDIVNSIPESAAAASPGWRAVDGDPSRYYLIENLTAARVRPLRQAWYEYHRQGLDMAASDVGTCRAIIAASMEQVREVNQAYPNAMIIQIFSDTKADEVMEIFKNGTPQEKNTVVQVMTRIDASNASKYRALK</sequence>
<dbReference type="Pfam" id="PF16119">
    <property type="entry name" value="DUF4835"/>
    <property type="match status" value="1"/>
</dbReference>
<gene>
    <name evidence="2" type="ORF">FRY97_13680</name>
</gene>
<reference evidence="2 3" key="1">
    <citation type="submission" date="2019-08" db="EMBL/GenBank/DDBJ databases">
        <title>Genome of Phaeodactylibacter luteus.</title>
        <authorList>
            <person name="Bowman J.P."/>
        </authorList>
    </citation>
    <scope>NUCLEOTIDE SEQUENCE [LARGE SCALE GENOMIC DNA]</scope>
    <source>
        <strain evidence="2 3">KCTC 42180</strain>
    </source>
</reference>
<dbReference type="InterPro" id="IPR032274">
    <property type="entry name" value="DUF4835"/>
</dbReference>
<proteinExistence type="predicted"/>
<dbReference type="OrthoDB" id="9773381at2"/>
<name>A0A5C6RK28_9BACT</name>
<protein>
    <submittedName>
        <fullName evidence="2">DUF4835 family protein</fullName>
    </submittedName>
</protein>
<evidence type="ECO:0000256" key="1">
    <source>
        <dbReference type="SAM" id="SignalP"/>
    </source>
</evidence>
<feature type="chain" id="PRO_5022830550" evidence="1">
    <location>
        <begin position="28"/>
        <end position="307"/>
    </location>
</feature>
<comment type="caution">
    <text evidence="2">The sequence shown here is derived from an EMBL/GenBank/DDBJ whole genome shotgun (WGS) entry which is preliminary data.</text>
</comment>
<evidence type="ECO:0000313" key="2">
    <source>
        <dbReference type="EMBL" id="TXB62543.1"/>
    </source>
</evidence>
<accession>A0A5C6RK28</accession>
<feature type="signal peptide" evidence="1">
    <location>
        <begin position="1"/>
        <end position="27"/>
    </location>
</feature>
<keyword evidence="1" id="KW-0732">Signal</keyword>
<dbReference type="EMBL" id="VOOR01000028">
    <property type="protein sequence ID" value="TXB62543.1"/>
    <property type="molecule type" value="Genomic_DNA"/>
</dbReference>
<dbReference type="AlphaFoldDB" id="A0A5C6RK28"/>
<organism evidence="2 3">
    <name type="scientific">Phaeodactylibacter luteus</name>
    <dbReference type="NCBI Taxonomy" id="1564516"/>
    <lineage>
        <taxon>Bacteria</taxon>
        <taxon>Pseudomonadati</taxon>
        <taxon>Bacteroidota</taxon>
        <taxon>Saprospiria</taxon>
        <taxon>Saprospirales</taxon>
        <taxon>Haliscomenobacteraceae</taxon>
        <taxon>Phaeodactylibacter</taxon>
    </lineage>
</organism>
<keyword evidence="3" id="KW-1185">Reference proteome</keyword>